<reference evidence="1 2" key="1">
    <citation type="submission" date="2013-01" db="EMBL/GenBank/DDBJ databases">
        <authorList>
            <person name="Harkins D.M."/>
            <person name="Durkin A.S."/>
            <person name="Brinkac L.M."/>
            <person name="Haft D.H."/>
            <person name="Selengut J.D."/>
            <person name="Sanka R."/>
            <person name="DePew J."/>
            <person name="Purushe J."/>
            <person name="Hospenthal D.R."/>
            <person name="Murray C.K."/>
            <person name="Pimentel G."/>
            <person name="Wasfy M."/>
            <person name="Vinetz J.M."/>
            <person name="Sutton G.G."/>
            <person name="Nierman W.C."/>
            <person name="Fouts D.E."/>
        </authorList>
    </citation>
    <scope>NUCLEOTIDE SEQUENCE [LARGE SCALE GENOMIC DNA]</scope>
    <source>
        <strain evidence="1 2">2006001855</strain>
    </source>
</reference>
<proteinExistence type="predicted"/>
<dbReference type="InterPro" id="IPR008878">
    <property type="entry name" value="Transposase_IS66_Orf2"/>
</dbReference>
<evidence type="ECO:0000313" key="1">
    <source>
        <dbReference type="EMBL" id="EMM72797.1"/>
    </source>
</evidence>
<dbReference type="EMBL" id="AFJM02000037">
    <property type="protein sequence ID" value="EMM72797.1"/>
    <property type="molecule type" value="Genomic_DNA"/>
</dbReference>
<dbReference type="Proteomes" id="UP000012101">
    <property type="component" value="Unassembled WGS sequence"/>
</dbReference>
<sequence length="37" mass="4453">MEGGMKKNIYSESIFLFCNRKKDKLKMLYWDKSGFCI</sequence>
<comment type="caution">
    <text evidence="1">The sequence shown here is derived from an EMBL/GenBank/DDBJ whole genome shotgun (WGS) entry which is preliminary data.</text>
</comment>
<dbReference type="Pfam" id="PF05717">
    <property type="entry name" value="TnpB_IS66"/>
    <property type="match status" value="1"/>
</dbReference>
<evidence type="ECO:0000313" key="2">
    <source>
        <dbReference type="Proteomes" id="UP000012101"/>
    </source>
</evidence>
<gene>
    <name evidence="1" type="ORF">LEP1GSC038_2079</name>
</gene>
<accession>M6FNT8</accession>
<dbReference type="AlphaFoldDB" id="M6FNT8"/>
<protein>
    <submittedName>
        <fullName evidence="1">IS66 family element, Orf2 domain protein</fullName>
    </submittedName>
</protein>
<organism evidence="1 2">
    <name type="scientific">Leptospira weilii str. 2006001855</name>
    <dbReference type="NCBI Taxonomy" id="996804"/>
    <lineage>
        <taxon>Bacteria</taxon>
        <taxon>Pseudomonadati</taxon>
        <taxon>Spirochaetota</taxon>
        <taxon>Spirochaetia</taxon>
        <taxon>Leptospirales</taxon>
        <taxon>Leptospiraceae</taxon>
        <taxon>Leptospira</taxon>
    </lineage>
</organism>
<name>M6FNT8_9LEPT</name>